<dbReference type="InterPro" id="IPR001647">
    <property type="entry name" value="HTH_TetR"/>
</dbReference>
<sequence>MGSIVKRQPRPYDTTRRRAAALQTRARIVAAARRLFLDRGYTATRMAEIAQEGGVSLETVYASVGTKPALMRRLVEVALSGTDEPVPALQRASTQEIRAQPDPRQKVVMFAGVVRHLNQRVAPLWVVVKEAAAGDPELKGLADELDRRRVAHMRVFVTEALGATGALRPGLTVEKAADVIWAMTAPEFFLLLVRDRGWDPDSFERWLAETWTQLLVR</sequence>
<dbReference type="PANTHER" id="PTHR30055">
    <property type="entry name" value="HTH-TYPE TRANSCRIPTIONAL REGULATOR RUTR"/>
    <property type="match status" value="1"/>
</dbReference>
<dbReference type="GO" id="GO:0003677">
    <property type="term" value="F:DNA binding"/>
    <property type="evidence" value="ECO:0007669"/>
    <property type="project" value="UniProtKB-UniRule"/>
</dbReference>
<dbReference type="PROSITE" id="PS50977">
    <property type="entry name" value="HTH_TETR_2"/>
    <property type="match status" value="1"/>
</dbReference>
<organism evidence="4 5">
    <name type="scientific">Candidatus Nephthysia bennettiae</name>
    <dbReference type="NCBI Taxonomy" id="3127016"/>
    <lineage>
        <taxon>Bacteria</taxon>
        <taxon>Bacillati</taxon>
        <taxon>Candidatus Dormiibacterota</taxon>
        <taxon>Candidatus Dormibacteria</taxon>
        <taxon>Candidatus Dormibacterales</taxon>
        <taxon>Candidatus Dormibacteraceae</taxon>
        <taxon>Candidatus Nephthysia</taxon>
    </lineage>
</organism>
<dbReference type="InterPro" id="IPR009057">
    <property type="entry name" value="Homeodomain-like_sf"/>
</dbReference>
<dbReference type="PRINTS" id="PR00455">
    <property type="entry name" value="HTHTETR"/>
</dbReference>
<evidence type="ECO:0000256" key="2">
    <source>
        <dbReference type="PROSITE-ProRule" id="PRU00335"/>
    </source>
</evidence>
<dbReference type="InterPro" id="IPR050109">
    <property type="entry name" value="HTH-type_TetR-like_transc_reg"/>
</dbReference>
<dbReference type="AlphaFoldDB" id="A0A934K8G5"/>
<dbReference type="InterPro" id="IPR036271">
    <property type="entry name" value="Tet_transcr_reg_TetR-rel_C_sf"/>
</dbReference>
<dbReference type="Pfam" id="PF00440">
    <property type="entry name" value="TetR_N"/>
    <property type="match status" value="1"/>
</dbReference>
<dbReference type="PANTHER" id="PTHR30055:SF146">
    <property type="entry name" value="HTH-TYPE TRANSCRIPTIONAL DUAL REGULATOR CECR"/>
    <property type="match status" value="1"/>
</dbReference>
<proteinExistence type="predicted"/>
<keyword evidence="1 2" id="KW-0238">DNA-binding</keyword>
<dbReference type="RefSeq" id="WP_338201414.1">
    <property type="nucleotide sequence ID" value="NZ_JAEKNR010000108.1"/>
</dbReference>
<protein>
    <submittedName>
        <fullName evidence="4">TetR family transcriptional regulator</fullName>
    </submittedName>
</protein>
<evidence type="ECO:0000313" key="5">
    <source>
        <dbReference type="Proteomes" id="UP000612893"/>
    </source>
</evidence>
<dbReference type="EMBL" id="JAEKNR010000108">
    <property type="protein sequence ID" value="MBJ7598426.1"/>
    <property type="molecule type" value="Genomic_DNA"/>
</dbReference>
<name>A0A934K8G5_9BACT</name>
<keyword evidence="5" id="KW-1185">Reference proteome</keyword>
<gene>
    <name evidence="4" type="ORF">JF922_10120</name>
</gene>
<evidence type="ECO:0000313" key="4">
    <source>
        <dbReference type="EMBL" id="MBJ7598426.1"/>
    </source>
</evidence>
<dbReference type="Proteomes" id="UP000612893">
    <property type="component" value="Unassembled WGS sequence"/>
</dbReference>
<evidence type="ECO:0000259" key="3">
    <source>
        <dbReference type="PROSITE" id="PS50977"/>
    </source>
</evidence>
<accession>A0A934K8G5</accession>
<feature type="domain" description="HTH tetR-type" evidence="3">
    <location>
        <begin position="22"/>
        <end position="82"/>
    </location>
</feature>
<dbReference type="Gene3D" id="1.10.357.10">
    <property type="entry name" value="Tetracycline Repressor, domain 2"/>
    <property type="match status" value="1"/>
</dbReference>
<dbReference type="SUPFAM" id="SSF46689">
    <property type="entry name" value="Homeodomain-like"/>
    <property type="match status" value="1"/>
</dbReference>
<evidence type="ECO:0000256" key="1">
    <source>
        <dbReference type="ARBA" id="ARBA00023125"/>
    </source>
</evidence>
<feature type="DNA-binding region" description="H-T-H motif" evidence="2">
    <location>
        <begin position="45"/>
        <end position="64"/>
    </location>
</feature>
<reference evidence="4" key="1">
    <citation type="submission" date="2020-10" db="EMBL/GenBank/DDBJ databases">
        <title>Ca. Dormibacterota MAGs.</title>
        <authorList>
            <person name="Montgomery K."/>
        </authorList>
    </citation>
    <scope>NUCLEOTIDE SEQUENCE [LARGE SCALE GENOMIC DNA]</scope>
    <source>
        <strain evidence="4">SC8812_S17_10</strain>
    </source>
</reference>
<dbReference type="GO" id="GO:0006355">
    <property type="term" value="P:regulation of DNA-templated transcription"/>
    <property type="evidence" value="ECO:0007669"/>
    <property type="project" value="UniProtKB-ARBA"/>
</dbReference>
<comment type="caution">
    <text evidence="4">The sequence shown here is derived from an EMBL/GenBank/DDBJ whole genome shotgun (WGS) entry which is preliminary data.</text>
</comment>
<dbReference type="SUPFAM" id="SSF48498">
    <property type="entry name" value="Tetracyclin repressor-like, C-terminal domain"/>
    <property type="match status" value="1"/>
</dbReference>